<comment type="cofactor">
    <cofactor evidence="1">
        <name>a divalent metal cation</name>
        <dbReference type="ChEBI" id="CHEBI:60240"/>
    </cofactor>
</comment>
<keyword evidence="10" id="KW-0067">ATP-binding</keyword>
<dbReference type="Pfam" id="PF18211">
    <property type="entry name" value="Csm1_B"/>
    <property type="match status" value="1"/>
</dbReference>
<dbReference type="PROSITE" id="PS50887">
    <property type="entry name" value="GGDEF"/>
    <property type="match status" value="1"/>
</dbReference>
<evidence type="ECO:0000313" key="14">
    <source>
        <dbReference type="EMBL" id="GAB63421.1"/>
    </source>
</evidence>
<dbReference type="Proteomes" id="UP000002985">
    <property type="component" value="Unassembled WGS sequence"/>
</dbReference>
<dbReference type="EMBL" id="BAFH01000004">
    <property type="protein sequence ID" value="GAB63421.1"/>
    <property type="molecule type" value="Genomic_DNA"/>
</dbReference>
<dbReference type="eggNOG" id="COG1353">
    <property type="taxonomic scope" value="Bacteria"/>
</dbReference>
<protein>
    <recommendedName>
        <fullName evidence="3">CRISPR system single-strand-specific deoxyribonuclease Cas10/Csm1 (subtype III-A)</fullName>
    </recommendedName>
    <alternativeName>
        <fullName evidence="12">Cyclic oligoadenylate synthase</fullName>
    </alternativeName>
</protein>
<name>I3INX6_9BACT</name>
<dbReference type="Gene3D" id="3.30.70.270">
    <property type="match status" value="1"/>
</dbReference>
<dbReference type="Gene3D" id="1.10.3210.10">
    <property type="entry name" value="Hypothetical protein af1432"/>
    <property type="match status" value="1"/>
</dbReference>
<dbReference type="GO" id="GO:0051607">
    <property type="term" value="P:defense response to virus"/>
    <property type="evidence" value="ECO:0007669"/>
    <property type="project" value="UniProtKB-KW"/>
</dbReference>
<evidence type="ECO:0000313" key="15">
    <source>
        <dbReference type="Proteomes" id="UP000002985"/>
    </source>
</evidence>
<keyword evidence="8" id="KW-0378">Hydrolase</keyword>
<dbReference type="InterPro" id="IPR006674">
    <property type="entry name" value="HD_domain"/>
</dbReference>
<dbReference type="InterPro" id="IPR054767">
    <property type="entry name" value="Cas10-Cmr2_palm2"/>
</dbReference>
<evidence type="ECO:0000256" key="6">
    <source>
        <dbReference type="ARBA" id="ARBA00022741"/>
    </source>
</evidence>
<dbReference type="InterPro" id="IPR043128">
    <property type="entry name" value="Rev_trsase/Diguanyl_cyclase"/>
</dbReference>
<dbReference type="InterPro" id="IPR052117">
    <property type="entry name" value="Cas10/Csm1_subtype-III-A"/>
</dbReference>
<dbReference type="GO" id="GO:0004519">
    <property type="term" value="F:endonuclease activity"/>
    <property type="evidence" value="ECO:0007669"/>
    <property type="project" value="UniProtKB-KW"/>
</dbReference>
<dbReference type="NCBIfam" id="TIGR02578">
    <property type="entry name" value="cas_TM1811_Csm1"/>
    <property type="match status" value="1"/>
</dbReference>
<proteinExistence type="inferred from homology"/>
<sequence length="830" mass="94990">MDERRKREYQTVMLAALLHDIGKFLNRADVRKKHPLFSADYVSSDEFKKRIGKNWVDFDLLKILVQRHHEYSRMPDELLVQKIEDTHARALAYIVSRADSYSSSERLGEEPSELDFKNARLRSILTRVDIEKGQPIPQYYNMQKLLPKAAFPISINELSQLSYSYEKLHGEFGKSFLNFMPKDFDALFNGYLSLLEEFLWCVPSDTRDKFNDISLYDHLSTTSAIAACLYQYHYSNFDEKEIINNSKDKFMLIAGDLSGIQKFIFEIGSSNPKKLSKILRGRSFYLSLLTEVASIKILRRLNLPISCRIMNAGGRFVLIVPNTPFAKEAVPKLKQEIDTWFYQQFLGKLSLNIACDIALSGEDFGSEKFSQKYKELGQAVELSKKKRFLDIVMSNEGMIGAAMRNAFASLQEKGTCEFCKIYPKDSGKERCQMCTNSENLGEELVSKPLLYFYEGEGKGEFDLMGYSLSFKVKGNDWILLERIGDEESNKNEGFIRRYISNYIPETSEDDIDLNNEHPDEGNTLCKYCGNSCKLEGDGEENIPIRKQLVAKYLTFQCISASAVRDNNGKGVDHLAIIKADVDDLGFIFSNGLRDAFSISRYASLSRMLNYFFTGWLIEEIREKFPMTYTVYAGGDDLLMIAPWEDAFRFGRQIGVKFKSYVGGNPNITISMGINLMRPGSPVKLATKGADDNLDKSKEADGKNSITVFDTTVKWDELRELEEFMKALNNAFNEEDAKVNASFLYRLLKYHEMYLSSEDGIVEGLKFHSLMTRDVRRNIEKKNKQGNVLNQIFLDMLSPLYIVGTGFNKTLMNNLKIPVFWTLYKNRGGGR</sequence>
<evidence type="ECO:0000256" key="12">
    <source>
        <dbReference type="ARBA" id="ARBA00032922"/>
    </source>
</evidence>
<dbReference type="PANTHER" id="PTHR36528:SF1">
    <property type="entry name" value="CRISPR SYSTEM SINGLE-STRAND-SPECIFIC DEOXYRIBONUCLEASE CAS10_CSM1 (SUBTYPE III-A)"/>
    <property type="match status" value="1"/>
</dbReference>
<dbReference type="PANTHER" id="PTHR36528">
    <property type="entry name" value="CRISPR SYSTEM SINGLE-STRAND-SPECIFIC DEOXYRIBONUCLEASE CAS10/CSM1 (SUBTYPE III-A)"/>
    <property type="match status" value="1"/>
</dbReference>
<evidence type="ECO:0000256" key="10">
    <source>
        <dbReference type="ARBA" id="ARBA00022840"/>
    </source>
</evidence>
<gene>
    <name evidence="14" type="ORF">KSU1_D0112</name>
</gene>
<keyword evidence="5" id="KW-0540">Nuclease</keyword>
<evidence type="ECO:0000256" key="7">
    <source>
        <dbReference type="ARBA" id="ARBA00022759"/>
    </source>
</evidence>
<evidence type="ECO:0000256" key="3">
    <source>
        <dbReference type="ARBA" id="ARBA00014333"/>
    </source>
</evidence>
<evidence type="ECO:0000256" key="1">
    <source>
        <dbReference type="ARBA" id="ARBA00001968"/>
    </source>
</evidence>
<organism evidence="14 15">
    <name type="scientific">Candidatus Jettenia caeni</name>
    <dbReference type="NCBI Taxonomy" id="247490"/>
    <lineage>
        <taxon>Bacteria</taxon>
        <taxon>Pseudomonadati</taxon>
        <taxon>Planctomycetota</taxon>
        <taxon>Candidatus Brocadiia</taxon>
        <taxon>Candidatus Brocadiales</taxon>
        <taxon>Candidatus Brocadiaceae</taxon>
        <taxon>Candidatus Jettenia</taxon>
    </lineage>
</organism>
<evidence type="ECO:0000256" key="5">
    <source>
        <dbReference type="ARBA" id="ARBA00022722"/>
    </source>
</evidence>
<keyword evidence="15" id="KW-1185">Reference proteome</keyword>
<evidence type="ECO:0000259" key="13">
    <source>
        <dbReference type="PROSITE" id="PS50887"/>
    </source>
</evidence>
<feature type="domain" description="GGDEF" evidence="13">
    <location>
        <begin position="572"/>
        <end position="710"/>
    </location>
</feature>
<dbReference type="STRING" id="247490.KSU1_D0112"/>
<evidence type="ECO:0000256" key="8">
    <source>
        <dbReference type="ARBA" id="ARBA00022801"/>
    </source>
</evidence>
<dbReference type="Pfam" id="PF22335">
    <property type="entry name" value="Cas10-Cmr2_palm2"/>
    <property type="match status" value="1"/>
</dbReference>
<comment type="caution">
    <text evidence="14">The sequence shown here is derived from an EMBL/GenBank/DDBJ whole genome shotgun (WGS) entry which is preliminary data.</text>
</comment>
<evidence type="ECO:0000256" key="2">
    <source>
        <dbReference type="ARBA" id="ARBA00005700"/>
    </source>
</evidence>
<dbReference type="GO" id="GO:0016740">
    <property type="term" value="F:transferase activity"/>
    <property type="evidence" value="ECO:0007669"/>
    <property type="project" value="UniProtKB-KW"/>
</dbReference>
<keyword evidence="9" id="KW-0269">Exonuclease</keyword>
<dbReference type="Pfam" id="PF01966">
    <property type="entry name" value="HD"/>
    <property type="match status" value="1"/>
</dbReference>
<evidence type="ECO:0000256" key="9">
    <source>
        <dbReference type="ARBA" id="ARBA00022839"/>
    </source>
</evidence>
<evidence type="ECO:0000256" key="11">
    <source>
        <dbReference type="ARBA" id="ARBA00023118"/>
    </source>
</evidence>
<dbReference type="InterPro" id="IPR000160">
    <property type="entry name" value="GGDEF_dom"/>
</dbReference>
<evidence type="ECO:0000256" key="4">
    <source>
        <dbReference type="ARBA" id="ARBA00022679"/>
    </source>
</evidence>
<keyword evidence="4" id="KW-0808">Transferase</keyword>
<dbReference type="InterPro" id="IPR013408">
    <property type="entry name" value="Cas10/Csm1"/>
</dbReference>
<keyword evidence="6" id="KW-0547">Nucleotide-binding</keyword>
<accession>I3INX6</accession>
<dbReference type="GO" id="GO:0004527">
    <property type="term" value="F:exonuclease activity"/>
    <property type="evidence" value="ECO:0007669"/>
    <property type="project" value="UniProtKB-KW"/>
</dbReference>
<comment type="similarity">
    <text evidence="2">Belongs to the CRISPR-associated Cas10/Csm1 family.</text>
</comment>
<dbReference type="GO" id="GO:0005524">
    <property type="term" value="F:ATP binding"/>
    <property type="evidence" value="ECO:0007669"/>
    <property type="project" value="UniProtKB-KW"/>
</dbReference>
<keyword evidence="11" id="KW-0051">Antiviral defense</keyword>
<reference evidence="14 15" key="1">
    <citation type="journal article" date="2012" name="FEBS Lett.">
        <title>Anammox organism KSU-1 expresses a NirK-type copper-containing nitrite reductase instead of a NirS-type with cytochrome cd1.</title>
        <authorList>
            <person name="Hira D."/>
            <person name="Toh H."/>
            <person name="Migita C.T."/>
            <person name="Okubo H."/>
            <person name="Nishiyama T."/>
            <person name="Hattori M."/>
            <person name="Furukawa K."/>
            <person name="Fujii T."/>
        </authorList>
    </citation>
    <scope>NUCLEOTIDE SEQUENCE [LARGE SCALE GENOMIC DNA]</scope>
</reference>
<dbReference type="InterPro" id="IPR041062">
    <property type="entry name" value="Csm1_B"/>
</dbReference>
<dbReference type="SUPFAM" id="SSF109604">
    <property type="entry name" value="HD-domain/PDEase-like"/>
    <property type="match status" value="1"/>
</dbReference>
<keyword evidence="7" id="KW-0255">Endonuclease</keyword>
<dbReference type="AlphaFoldDB" id="I3INX6"/>